<evidence type="ECO:0000256" key="2">
    <source>
        <dbReference type="ARBA" id="ARBA00009320"/>
    </source>
</evidence>
<dbReference type="SUPFAM" id="SSF56322">
    <property type="entry name" value="ADC synthase"/>
    <property type="match status" value="1"/>
</dbReference>
<dbReference type="InterPro" id="IPR043131">
    <property type="entry name" value="BCAT-like_N"/>
</dbReference>
<keyword evidence="8" id="KW-1185">Reference proteome</keyword>
<dbReference type="PROSITE" id="PS00770">
    <property type="entry name" value="AA_TRANSFER_CLASS_4"/>
    <property type="match status" value="1"/>
</dbReference>
<dbReference type="AlphaFoldDB" id="A0A7J9V1R9"/>
<evidence type="ECO:0000256" key="3">
    <source>
        <dbReference type="ARBA" id="ARBA00022898"/>
    </source>
</evidence>
<evidence type="ECO:0000313" key="8">
    <source>
        <dbReference type="Proteomes" id="UP000429644"/>
    </source>
</evidence>
<dbReference type="Proteomes" id="UP000429644">
    <property type="component" value="Unassembled WGS sequence"/>
</dbReference>
<name>A0A7J9V1R9_9MICO</name>
<dbReference type="GO" id="GO:0000162">
    <property type="term" value="P:L-tryptophan biosynthetic process"/>
    <property type="evidence" value="ECO:0007669"/>
    <property type="project" value="TreeGrafter"/>
</dbReference>
<dbReference type="EMBL" id="WHPD01003836">
    <property type="protein sequence ID" value="MPV90543.1"/>
    <property type="molecule type" value="Genomic_DNA"/>
</dbReference>
<dbReference type="Pfam" id="PF00425">
    <property type="entry name" value="Chorismate_bind"/>
    <property type="match status" value="1"/>
</dbReference>
<proteinExistence type="inferred from homology"/>
<dbReference type="Pfam" id="PF04715">
    <property type="entry name" value="Anth_synt_I_N"/>
    <property type="match status" value="1"/>
</dbReference>
<evidence type="ECO:0000256" key="1">
    <source>
        <dbReference type="ARBA" id="ARBA00001933"/>
    </source>
</evidence>
<evidence type="ECO:0000313" key="7">
    <source>
        <dbReference type="EMBL" id="MPV90543.1"/>
    </source>
</evidence>
<dbReference type="Pfam" id="PF01063">
    <property type="entry name" value="Aminotran_4"/>
    <property type="match status" value="1"/>
</dbReference>
<dbReference type="Gene3D" id="3.20.10.10">
    <property type="entry name" value="D-amino Acid Aminotransferase, subunit A, domain 2"/>
    <property type="match status" value="1"/>
</dbReference>
<dbReference type="InterPro" id="IPR015890">
    <property type="entry name" value="Chorismate_C"/>
</dbReference>
<feature type="domain" description="Anthranilate synthase component I N-terminal" evidence="6">
    <location>
        <begin position="78"/>
        <end position="128"/>
    </location>
</feature>
<dbReference type="SUPFAM" id="SSF56752">
    <property type="entry name" value="D-aminoacid aminotransferase-like PLP-dependent enzymes"/>
    <property type="match status" value="1"/>
</dbReference>
<dbReference type="PANTHER" id="PTHR11236">
    <property type="entry name" value="AMINOBENZOATE/ANTHRANILATE SYNTHASE"/>
    <property type="match status" value="1"/>
</dbReference>
<dbReference type="InterPro" id="IPR018300">
    <property type="entry name" value="Aminotrans_IV_CS"/>
</dbReference>
<dbReference type="PANTHER" id="PTHR11236:SF50">
    <property type="entry name" value="AMINODEOXYCHORISMATE SYNTHASE COMPONENT 1"/>
    <property type="match status" value="1"/>
</dbReference>
<dbReference type="PRINTS" id="PR00095">
    <property type="entry name" value="ANTSNTHASEI"/>
</dbReference>
<evidence type="ECO:0000259" key="6">
    <source>
        <dbReference type="Pfam" id="PF04715"/>
    </source>
</evidence>
<dbReference type="Gene3D" id="3.30.470.10">
    <property type="match status" value="1"/>
</dbReference>
<comment type="caution">
    <text evidence="7">The sequence shown here is derived from an EMBL/GenBank/DDBJ whole genome shotgun (WGS) entry which is preliminary data.</text>
</comment>
<dbReference type="GO" id="GO:0016829">
    <property type="term" value="F:lyase activity"/>
    <property type="evidence" value="ECO:0007669"/>
    <property type="project" value="UniProtKB-KW"/>
</dbReference>
<comment type="cofactor">
    <cofactor evidence="1 4">
        <name>pyridoxal 5'-phosphate</name>
        <dbReference type="ChEBI" id="CHEBI:597326"/>
    </cofactor>
</comment>
<dbReference type="InterPro" id="IPR036038">
    <property type="entry name" value="Aminotransferase-like"/>
</dbReference>
<gene>
    <name evidence="7" type="ORF">GB882_17865</name>
</gene>
<dbReference type="InterPro" id="IPR001544">
    <property type="entry name" value="Aminotrans_IV"/>
</dbReference>
<reference evidence="7 8" key="1">
    <citation type="submission" date="2019-10" db="EMBL/GenBank/DDBJ databases">
        <title>Georgenia wutianyii sp. nov. and Georgenia yuyongxinii sp. nov. isolated from plateau pika (Ochotona curzoniae) in the Qinghai-Tibet plateau of China.</title>
        <authorList>
            <person name="Tian Z."/>
        </authorList>
    </citation>
    <scope>NUCLEOTIDE SEQUENCE [LARGE SCALE GENOMIC DNA]</scope>
    <source>
        <strain evidence="7 8">JCM 15130</strain>
    </source>
</reference>
<dbReference type="InterPro" id="IPR043132">
    <property type="entry name" value="BCAT-like_C"/>
</dbReference>
<protein>
    <submittedName>
        <fullName evidence="7">Bifunctional aminodeoxychorismate synthase component I/aminodeoxychorismate lyase</fullName>
    </submittedName>
</protein>
<comment type="similarity">
    <text evidence="2">Belongs to the class-IV pyridoxal-phosphate-dependent aminotransferase family.</text>
</comment>
<dbReference type="Gene3D" id="3.60.120.10">
    <property type="entry name" value="Anthranilate synthase"/>
    <property type="match status" value="1"/>
</dbReference>
<dbReference type="GO" id="GO:0046820">
    <property type="term" value="F:4-amino-4-deoxychorismate synthase activity"/>
    <property type="evidence" value="ECO:0007669"/>
    <property type="project" value="TreeGrafter"/>
</dbReference>
<sequence>MHKAVAPPEVSAPSIMRALRDQPGLVALLGDWHDGGDVVAFRPARLLAPDEDPFAALAALPVHDAAGDNRSSASPSPDSRAAVFGGGWIGYLGYQLAGHLEALPAFPPRPTPLPHHHLAWYDHVLRRDVRLGWMLEAVRGADPERTARLRAVVDSALGRPAPAQPYHCGPVGSDVSGAEHAAAVQRALDHIRAGDVYQVNLCRRLGATFAGDPLDLFCAGYEALSPRFAAFVRLPGGAVASFSPELFLRRTGRSVLTSPIKGTAPLETDPAALAASGKNRAENIMIVDLMRNDLGRVSEPGTVAVDQLAAPQPHTGVHHLVSDVRGALRADVTDGRLLGASFPPGSCTGAPKVRAMEIITALERTAREVYTGAIGYAGPAGLTMNVAIRTFEFAGDRVWLGVGGGVVADSDPMDEAHETLVKARPLLAAVGARLDEALGVEWAEHAARAARPEPTMGVFSTALVDQGVVQCLDDHLARLAASAATLYRLPLPASLRADVVQAAAALSGAHRLRVEVAPGAEGLAHRVTATALPAGRRAPWRLVPVTVPGGLGAHKWADRRLLAAESGPWSPTCDPLLLDTDGAVLEAGRANVFAVLPDGVHTPALDGRILPGLARARVVAALAAARIPVIEGPLRLEDLHRASEVFVTNALVGAHPVVAVDGVGAWPPGPMARLVSPRRPAPRPAPAPSG</sequence>
<evidence type="ECO:0000256" key="4">
    <source>
        <dbReference type="RuleBase" id="RU004516"/>
    </source>
</evidence>
<keyword evidence="3 4" id="KW-0663">Pyridoxal phosphate</keyword>
<feature type="domain" description="Chorismate-utilising enzyme C-terminal" evidence="5">
    <location>
        <begin position="178"/>
        <end position="422"/>
    </location>
</feature>
<keyword evidence="7" id="KW-0456">Lyase</keyword>
<accession>A0A7J9V1R9</accession>
<dbReference type="InterPro" id="IPR019999">
    <property type="entry name" value="Anth_synth_I-like"/>
</dbReference>
<evidence type="ECO:0000259" key="5">
    <source>
        <dbReference type="Pfam" id="PF00425"/>
    </source>
</evidence>
<dbReference type="RefSeq" id="WP_226909859.1">
    <property type="nucleotide sequence ID" value="NZ_BAAAOT010000043.1"/>
</dbReference>
<dbReference type="InterPro" id="IPR006805">
    <property type="entry name" value="Anth_synth_I_N"/>
</dbReference>
<dbReference type="InterPro" id="IPR005801">
    <property type="entry name" value="ADC_synthase"/>
</dbReference>
<organism evidence="7 8">
    <name type="scientific">Georgenia ruanii</name>
    <dbReference type="NCBI Taxonomy" id="348442"/>
    <lineage>
        <taxon>Bacteria</taxon>
        <taxon>Bacillati</taxon>
        <taxon>Actinomycetota</taxon>
        <taxon>Actinomycetes</taxon>
        <taxon>Micrococcales</taxon>
        <taxon>Bogoriellaceae</taxon>
        <taxon>Georgenia</taxon>
    </lineage>
</organism>